<dbReference type="Proteomes" id="UP001595867">
    <property type="component" value="Unassembled WGS sequence"/>
</dbReference>
<comment type="caution">
    <text evidence="1">The sequence shown here is derived from an EMBL/GenBank/DDBJ whole genome shotgun (WGS) entry which is preliminary data.</text>
</comment>
<sequence length="91" mass="10092">MTVFLTAAIQEQLDYAQEQLDRHTAPSADSRCAVCGEEDPCSLRRVALRVFGRYGCLPRRWPGASRPEQVGTPKVWSGWLKNATGVESPTD</sequence>
<protein>
    <submittedName>
        <fullName evidence="1">Uncharacterized protein</fullName>
    </submittedName>
</protein>
<evidence type="ECO:0000313" key="2">
    <source>
        <dbReference type="Proteomes" id="UP001595867"/>
    </source>
</evidence>
<organism evidence="1 2">
    <name type="scientific">Actinoplanes subglobosus</name>
    <dbReference type="NCBI Taxonomy" id="1547892"/>
    <lineage>
        <taxon>Bacteria</taxon>
        <taxon>Bacillati</taxon>
        <taxon>Actinomycetota</taxon>
        <taxon>Actinomycetes</taxon>
        <taxon>Micromonosporales</taxon>
        <taxon>Micromonosporaceae</taxon>
        <taxon>Actinoplanes</taxon>
    </lineage>
</organism>
<gene>
    <name evidence="1" type="ORF">ACFO0C_48665</name>
</gene>
<dbReference type="RefSeq" id="WP_378073774.1">
    <property type="nucleotide sequence ID" value="NZ_JBHSBL010000045.1"/>
</dbReference>
<proteinExistence type="predicted"/>
<name>A0ABV8J896_9ACTN</name>
<reference evidence="2" key="1">
    <citation type="journal article" date="2019" name="Int. J. Syst. Evol. Microbiol.">
        <title>The Global Catalogue of Microorganisms (GCM) 10K type strain sequencing project: providing services to taxonomists for standard genome sequencing and annotation.</title>
        <authorList>
            <consortium name="The Broad Institute Genomics Platform"/>
            <consortium name="The Broad Institute Genome Sequencing Center for Infectious Disease"/>
            <person name="Wu L."/>
            <person name="Ma J."/>
        </authorList>
    </citation>
    <scope>NUCLEOTIDE SEQUENCE [LARGE SCALE GENOMIC DNA]</scope>
    <source>
        <strain evidence="2">TBRC 5832</strain>
    </source>
</reference>
<keyword evidence="2" id="KW-1185">Reference proteome</keyword>
<dbReference type="EMBL" id="JBHSBL010000045">
    <property type="protein sequence ID" value="MFC4072858.1"/>
    <property type="molecule type" value="Genomic_DNA"/>
</dbReference>
<evidence type="ECO:0000313" key="1">
    <source>
        <dbReference type="EMBL" id="MFC4072858.1"/>
    </source>
</evidence>
<accession>A0ABV8J896</accession>